<dbReference type="GeneID" id="61358324"/>
<reference evidence="1 2" key="1">
    <citation type="journal article" date="2012" name="J. Bacteriol.">
        <title>Genome sequence of the cycloprodigiosin-producing bacterial strain Pseudoalteromonas rubra ATCC 29570(T).</title>
        <authorList>
            <person name="Xie B.B."/>
            <person name="Shu Y.L."/>
            <person name="Qin Q.L."/>
            <person name="Rong J.C."/>
            <person name="Zhang X.Y."/>
            <person name="Chen X.L."/>
            <person name="Zhou B.C."/>
            <person name="Zhang Y.Z."/>
        </authorList>
    </citation>
    <scope>NUCLEOTIDE SEQUENCE [LARGE SCALE GENOMIC DNA]</scope>
    <source>
        <strain evidence="1 2">DSM 6842</strain>
    </source>
</reference>
<dbReference type="AlphaFoldDB" id="A0A8T0C677"/>
<organism evidence="1 2">
    <name type="scientific">Pseudoalteromonas rubra</name>
    <dbReference type="NCBI Taxonomy" id="43658"/>
    <lineage>
        <taxon>Bacteria</taxon>
        <taxon>Pseudomonadati</taxon>
        <taxon>Pseudomonadota</taxon>
        <taxon>Gammaproteobacteria</taxon>
        <taxon>Alteromonadales</taxon>
        <taxon>Pseudoalteromonadaceae</taxon>
        <taxon>Pseudoalteromonas</taxon>
    </lineage>
</organism>
<evidence type="ECO:0000313" key="2">
    <source>
        <dbReference type="Proteomes" id="UP000016480"/>
    </source>
</evidence>
<dbReference type="Proteomes" id="UP000016480">
    <property type="component" value="Unassembled WGS sequence"/>
</dbReference>
<gene>
    <name evidence="1" type="ORF">PRUB_a0601</name>
</gene>
<sequence>MKEKINWIDPWWLLEECATKVAIQRELACEIGPEHPLWQCDLAVIAKSGANDDVIVQLNNGRFACVHLTWNGKIDAQPEQFPSSRIFDSIEGLQTYINEVAEQYA</sequence>
<dbReference type="RefSeq" id="WP_010386397.1">
    <property type="nucleotide sequence ID" value="NZ_AHCD03000035.1"/>
</dbReference>
<protein>
    <submittedName>
        <fullName evidence="1">Uncharacterized protein</fullName>
    </submittedName>
</protein>
<evidence type="ECO:0000313" key="1">
    <source>
        <dbReference type="EMBL" id="KAF7786130.1"/>
    </source>
</evidence>
<dbReference type="EMBL" id="AHCD03000035">
    <property type="protein sequence ID" value="KAF7786130.1"/>
    <property type="molecule type" value="Genomic_DNA"/>
</dbReference>
<proteinExistence type="predicted"/>
<accession>A0A8T0C677</accession>
<name>A0A8T0C677_9GAMM</name>
<comment type="caution">
    <text evidence="1">The sequence shown here is derived from an EMBL/GenBank/DDBJ whole genome shotgun (WGS) entry which is preliminary data.</text>
</comment>